<evidence type="ECO:0000313" key="4">
    <source>
        <dbReference type="Proteomes" id="UP000604117"/>
    </source>
</evidence>
<proteinExistence type="predicted"/>
<feature type="domain" description="DUF4190" evidence="2">
    <location>
        <begin position="21"/>
        <end position="87"/>
    </location>
</feature>
<dbReference type="Proteomes" id="UP000604117">
    <property type="component" value="Unassembled WGS sequence"/>
</dbReference>
<accession>A0ABQ4D227</accession>
<dbReference type="RefSeq" id="WP_239127487.1">
    <property type="nucleotide sequence ID" value="NZ_BONE01000095.1"/>
</dbReference>
<evidence type="ECO:0000313" key="3">
    <source>
        <dbReference type="EMBL" id="GIF77583.1"/>
    </source>
</evidence>
<feature type="transmembrane region" description="Helical" evidence="1">
    <location>
        <begin position="20"/>
        <end position="52"/>
    </location>
</feature>
<name>A0ABQ4D227_9ACTN</name>
<evidence type="ECO:0000259" key="2">
    <source>
        <dbReference type="Pfam" id="PF13828"/>
    </source>
</evidence>
<dbReference type="Pfam" id="PF13828">
    <property type="entry name" value="DUF4190"/>
    <property type="match status" value="1"/>
</dbReference>
<gene>
    <name evidence="3" type="ORF">Asi02nite_71010</name>
</gene>
<organism evidence="3 4">
    <name type="scientific">Asanoa siamensis</name>
    <dbReference type="NCBI Taxonomy" id="926357"/>
    <lineage>
        <taxon>Bacteria</taxon>
        <taxon>Bacillati</taxon>
        <taxon>Actinomycetota</taxon>
        <taxon>Actinomycetes</taxon>
        <taxon>Micromonosporales</taxon>
        <taxon>Micromonosporaceae</taxon>
        <taxon>Asanoa</taxon>
    </lineage>
</organism>
<dbReference type="InterPro" id="IPR025241">
    <property type="entry name" value="DUF4190"/>
</dbReference>
<evidence type="ECO:0000256" key="1">
    <source>
        <dbReference type="SAM" id="Phobius"/>
    </source>
</evidence>
<reference evidence="3 4" key="1">
    <citation type="submission" date="2021-01" db="EMBL/GenBank/DDBJ databases">
        <title>Whole genome shotgun sequence of Asanoa siamensis NBRC 107932.</title>
        <authorList>
            <person name="Komaki H."/>
            <person name="Tamura T."/>
        </authorList>
    </citation>
    <scope>NUCLEOTIDE SEQUENCE [LARGE SCALE GENOMIC DNA]</scope>
    <source>
        <strain evidence="3 4">NBRC 107932</strain>
    </source>
</reference>
<dbReference type="EMBL" id="BONE01000095">
    <property type="protein sequence ID" value="GIF77583.1"/>
    <property type="molecule type" value="Genomic_DNA"/>
</dbReference>
<comment type="caution">
    <text evidence="3">The sequence shown here is derived from an EMBL/GenBank/DDBJ whole genome shotgun (WGS) entry which is preliminary data.</text>
</comment>
<keyword evidence="4" id="KW-1185">Reference proteome</keyword>
<keyword evidence="1" id="KW-0472">Membrane</keyword>
<feature type="transmembrane region" description="Helical" evidence="1">
    <location>
        <begin position="73"/>
        <end position="98"/>
    </location>
</feature>
<keyword evidence="1" id="KW-0812">Transmembrane</keyword>
<keyword evidence="1" id="KW-1133">Transmembrane helix</keyword>
<protein>
    <recommendedName>
        <fullName evidence="2">DUF4190 domain-containing protein</fullName>
    </recommendedName>
</protein>
<sequence>MTNPYPPQGYGQPAQPQNNALGLAALIVGIASIPLVCCWPLGLATGIAGVVLSHLGKQKAAQGLANNRGQAHAGFICGIVGTALAVLSLLLGVVFSVIDLPTPGA</sequence>